<keyword evidence="9" id="KW-0325">Glycoprotein</keyword>
<dbReference type="PANTHER" id="PTHR10877">
    <property type="entry name" value="POLYCYSTIN FAMILY MEMBER"/>
    <property type="match status" value="1"/>
</dbReference>
<dbReference type="InterPro" id="IPR014010">
    <property type="entry name" value="REJ_dom"/>
</dbReference>
<feature type="domain" description="REJ" evidence="23">
    <location>
        <begin position="121"/>
        <end position="819"/>
    </location>
</feature>
<dbReference type="GO" id="GO:0005262">
    <property type="term" value="F:calcium channel activity"/>
    <property type="evidence" value="ECO:0007669"/>
    <property type="project" value="TreeGrafter"/>
</dbReference>
<dbReference type="InterPro" id="IPR003915">
    <property type="entry name" value="PKD_2"/>
</dbReference>
<comment type="subcellular location">
    <subcellularLocation>
        <location evidence="2">Cell membrane</location>
        <topology evidence="2">Multi-pass membrane protein</topology>
    </subcellularLocation>
    <subcellularLocation>
        <location evidence="13">Cytoplasmic vesicle</location>
        <location evidence="13">Secretory vesicle</location>
        <location evidence="13">Acrosome membrane</location>
        <topology evidence="13">Multi-pass membrane protein</topology>
    </subcellularLocation>
    <subcellularLocation>
        <location evidence="1">Nucleus</location>
    </subcellularLocation>
</comment>
<feature type="transmembrane region" description="Helical" evidence="20">
    <location>
        <begin position="1091"/>
        <end position="1111"/>
    </location>
</feature>
<dbReference type="InterPro" id="IPR051223">
    <property type="entry name" value="Polycystin"/>
</dbReference>
<dbReference type="SMART" id="SM00303">
    <property type="entry name" value="GPS"/>
    <property type="match status" value="1"/>
</dbReference>
<evidence type="ECO:0000256" key="11">
    <source>
        <dbReference type="ARBA" id="ARBA00023329"/>
    </source>
</evidence>
<proteinExistence type="inferred from homology"/>
<dbReference type="Proteomes" id="UP001732720">
    <property type="component" value="Chromosome 8"/>
</dbReference>
<dbReference type="GO" id="GO:0002080">
    <property type="term" value="C:acrosomal membrane"/>
    <property type="evidence" value="ECO:0007669"/>
    <property type="project" value="UniProtKB-SubCell"/>
</dbReference>
<keyword evidence="4" id="KW-1003">Cell membrane</keyword>
<dbReference type="Pfam" id="PF02010">
    <property type="entry name" value="REJ"/>
    <property type="match status" value="1"/>
</dbReference>
<evidence type="ECO:0000256" key="14">
    <source>
        <dbReference type="ARBA" id="ARBA00068425"/>
    </source>
</evidence>
<dbReference type="InterPro" id="IPR000203">
    <property type="entry name" value="GPS"/>
</dbReference>
<keyword evidence="8 20" id="KW-0472">Membrane</keyword>
<gene>
    <name evidence="25" type="primary">Pkdrej</name>
</gene>
<comment type="function">
    <text evidence="12">Testis-specific protein that controls sperm transport and the timing of zona pellucida-evoked exocytosis of the sperm acrosome.</text>
</comment>
<keyword evidence="7 20" id="KW-1133">Transmembrane helix</keyword>
<evidence type="ECO:0000256" key="16">
    <source>
        <dbReference type="ARBA" id="ARBA00082925"/>
    </source>
</evidence>
<feature type="transmembrane region" description="Helical" evidence="20">
    <location>
        <begin position="1899"/>
        <end position="1919"/>
    </location>
</feature>
<dbReference type="PROSITE" id="PS51111">
    <property type="entry name" value="REJ"/>
    <property type="match status" value="1"/>
</dbReference>
<dbReference type="InterPro" id="IPR013122">
    <property type="entry name" value="PKD1_2_channel"/>
</dbReference>
<evidence type="ECO:0000259" key="23">
    <source>
        <dbReference type="PROSITE" id="PS51111"/>
    </source>
</evidence>
<feature type="transmembrane region" description="Helical" evidence="20">
    <location>
        <begin position="1986"/>
        <end position="2013"/>
    </location>
</feature>
<feature type="signal peptide" evidence="21">
    <location>
        <begin position="1"/>
        <end position="21"/>
    </location>
</feature>
<keyword evidence="5 20" id="KW-0812">Transmembrane</keyword>
<evidence type="ECO:0000256" key="21">
    <source>
        <dbReference type="SAM" id="SignalP"/>
    </source>
</evidence>
<comment type="caution">
    <text evidence="18">Lacks conserved residue(s) required for the propagation of feature annotation.</text>
</comment>
<dbReference type="OrthoDB" id="2121937at2759"/>
<dbReference type="InterPro" id="IPR042060">
    <property type="entry name" value="PLAT_polycystin1"/>
</dbReference>
<accession>A0A8B7WDN8</accession>
<feature type="compositionally biased region" description="Polar residues" evidence="19">
    <location>
        <begin position="1414"/>
        <end position="1423"/>
    </location>
</feature>
<dbReference type="InterPro" id="IPR036392">
    <property type="entry name" value="PLAT/LH2_dom_sf"/>
</dbReference>
<feature type="compositionally biased region" description="Basic residues" evidence="19">
    <location>
        <begin position="1424"/>
        <end position="1436"/>
    </location>
</feature>
<feature type="transmembrane region" description="Helical" evidence="20">
    <location>
        <begin position="1867"/>
        <end position="1887"/>
    </location>
</feature>
<dbReference type="RefSeq" id="XP_020040200.2">
    <property type="nucleotide sequence ID" value="XM_020184611.2"/>
</dbReference>
<evidence type="ECO:0000259" key="22">
    <source>
        <dbReference type="PROSITE" id="PS50095"/>
    </source>
</evidence>
<dbReference type="Pfam" id="PF08016">
    <property type="entry name" value="PKD_channel"/>
    <property type="match status" value="1"/>
</dbReference>
<evidence type="ECO:0000256" key="13">
    <source>
        <dbReference type="ARBA" id="ARBA00060440"/>
    </source>
</evidence>
<dbReference type="GO" id="GO:0005886">
    <property type="term" value="C:plasma membrane"/>
    <property type="evidence" value="ECO:0007669"/>
    <property type="project" value="UniProtKB-SubCell"/>
</dbReference>
<feature type="transmembrane region" description="Helical" evidence="20">
    <location>
        <begin position="1296"/>
        <end position="1314"/>
    </location>
</feature>
<feature type="transmembrane region" description="Helical" evidence="20">
    <location>
        <begin position="1609"/>
        <end position="1633"/>
    </location>
</feature>
<evidence type="ECO:0000256" key="19">
    <source>
        <dbReference type="SAM" id="MobiDB-lite"/>
    </source>
</evidence>
<dbReference type="SUPFAM" id="SSF49723">
    <property type="entry name" value="Lipase/lipooxygenase domain (PLAT/LH2 domain)"/>
    <property type="match status" value="1"/>
</dbReference>
<evidence type="ECO:0000256" key="1">
    <source>
        <dbReference type="ARBA" id="ARBA00004123"/>
    </source>
</evidence>
<evidence type="ECO:0000256" key="20">
    <source>
        <dbReference type="SAM" id="Phobius"/>
    </source>
</evidence>
<keyword evidence="11" id="KW-0968">Cytoplasmic vesicle</keyword>
<dbReference type="InterPro" id="IPR046791">
    <property type="entry name" value="Polycystin_dom"/>
</dbReference>
<feature type="transmembrane region" description="Helical" evidence="20">
    <location>
        <begin position="1471"/>
        <end position="1500"/>
    </location>
</feature>
<feature type="transmembrane region" description="Helical" evidence="20">
    <location>
        <begin position="1334"/>
        <end position="1354"/>
    </location>
</feature>
<dbReference type="Gene3D" id="2.60.60.20">
    <property type="entry name" value="PLAT/LH2 domain"/>
    <property type="match status" value="1"/>
</dbReference>
<keyword evidence="25" id="KW-0675">Receptor</keyword>
<dbReference type="PROSITE" id="PS50095">
    <property type="entry name" value="PLAT"/>
    <property type="match status" value="1"/>
</dbReference>
<keyword evidence="6 21" id="KW-0732">Signal</keyword>
<evidence type="ECO:0000256" key="12">
    <source>
        <dbReference type="ARBA" id="ARBA00057509"/>
    </source>
</evidence>
<evidence type="ECO:0000313" key="25">
    <source>
        <dbReference type="RefSeq" id="XP_020040200.2"/>
    </source>
</evidence>
<dbReference type="Pfam" id="PF01477">
    <property type="entry name" value="PLAT"/>
    <property type="match status" value="1"/>
</dbReference>
<evidence type="ECO:0000256" key="7">
    <source>
        <dbReference type="ARBA" id="ARBA00022989"/>
    </source>
</evidence>
<reference evidence="25" key="1">
    <citation type="submission" date="2025-08" db="UniProtKB">
        <authorList>
            <consortium name="RefSeq"/>
        </authorList>
    </citation>
    <scope>IDENTIFICATION</scope>
</reference>
<dbReference type="GO" id="GO:0050982">
    <property type="term" value="P:detection of mechanical stimulus"/>
    <property type="evidence" value="ECO:0007669"/>
    <property type="project" value="TreeGrafter"/>
</dbReference>
<comment type="similarity">
    <text evidence="3">Belongs to the polycystin family.</text>
</comment>
<protein>
    <recommendedName>
        <fullName evidence="14">Polycystin family receptor for egg jelly</fullName>
    </recommendedName>
    <alternativeName>
        <fullName evidence="15">PKD and REJ homolog</fullName>
    </alternativeName>
    <alternativeName>
        <fullName evidence="16">Polycystic kidney disease and receptor for egg jelly-related protein</fullName>
    </alternativeName>
</protein>
<dbReference type="GO" id="GO:0005634">
    <property type="term" value="C:nucleus"/>
    <property type="evidence" value="ECO:0007669"/>
    <property type="project" value="UniProtKB-SubCell"/>
</dbReference>
<feature type="transmembrane region" description="Helical" evidence="20">
    <location>
        <begin position="2048"/>
        <end position="2074"/>
    </location>
</feature>
<feature type="chain" id="PRO_5045020269" description="Polycystin family receptor for egg jelly" evidence="21">
    <location>
        <begin position="22"/>
        <end position="2159"/>
    </location>
</feature>
<evidence type="ECO:0000256" key="15">
    <source>
        <dbReference type="ARBA" id="ARBA00077182"/>
    </source>
</evidence>
<dbReference type="Pfam" id="PF20519">
    <property type="entry name" value="Polycystin_dom"/>
    <property type="match status" value="1"/>
</dbReference>
<feature type="transmembrane region" description="Helical" evidence="20">
    <location>
        <begin position="1512"/>
        <end position="1534"/>
    </location>
</feature>
<evidence type="ECO:0000256" key="3">
    <source>
        <dbReference type="ARBA" id="ARBA00007200"/>
    </source>
</evidence>
<feature type="compositionally biased region" description="Low complexity" evidence="19">
    <location>
        <begin position="70"/>
        <end position="80"/>
    </location>
</feature>
<keyword evidence="10" id="KW-0539">Nucleus</keyword>
<feature type="compositionally biased region" description="Polar residues" evidence="19">
    <location>
        <begin position="1446"/>
        <end position="1460"/>
    </location>
</feature>
<feature type="disulfide bond" evidence="17">
    <location>
        <begin position="1708"/>
        <end position="1725"/>
    </location>
</feature>
<evidence type="ECO:0000256" key="5">
    <source>
        <dbReference type="ARBA" id="ARBA00022692"/>
    </source>
</evidence>
<dbReference type="FunFam" id="1.10.287.70:FF:000141">
    <property type="entry name" value="Polycystin family receptor for egg jelly"/>
    <property type="match status" value="1"/>
</dbReference>
<organism evidence="25">
    <name type="scientific">Castor canadensis</name>
    <name type="common">American beaver</name>
    <dbReference type="NCBI Taxonomy" id="51338"/>
    <lineage>
        <taxon>Eukaryota</taxon>
        <taxon>Metazoa</taxon>
        <taxon>Chordata</taxon>
        <taxon>Craniata</taxon>
        <taxon>Vertebrata</taxon>
        <taxon>Euteleostomi</taxon>
        <taxon>Mammalia</taxon>
        <taxon>Eutheria</taxon>
        <taxon>Euarchontoglires</taxon>
        <taxon>Glires</taxon>
        <taxon>Rodentia</taxon>
        <taxon>Castorimorpha</taxon>
        <taxon>Castoridae</taxon>
        <taxon>Castor</taxon>
    </lineage>
</organism>
<dbReference type="FunFam" id="2.60.60.20:FF:000016">
    <property type="entry name" value="Polycystin family receptor for egg jelly"/>
    <property type="match status" value="1"/>
</dbReference>
<dbReference type="SMART" id="SM00308">
    <property type="entry name" value="LH2"/>
    <property type="match status" value="1"/>
</dbReference>
<evidence type="ECO:0000256" key="17">
    <source>
        <dbReference type="PIRSR" id="PIRSR603915-2"/>
    </source>
</evidence>
<dbReference type="CTD" id="10343"/>
<sequence>MRPGPALLLLGLGLGLGGLLPRPGPRGAPAWPSGVIGGAPGPGLRGGLSRLRPRPCAASEDGDYSDLSARRAAPLRLLQRAPRRARRPQPAGPRCPSGAPAVNSSDSRALPASESCQKSPCSIQQVKINRNDEHAPLILSRKAEATLNVTVRYQCRVFQSITQFWQVFSAPSVNDKPDWTRPVHAPLLRRGPPTTVIHIPKSSLPWGVYVFNYTVIIVLRDPQMPVLTASDSIYVWIIRSPLKAVILGHANLTLNFSDELVLNGNMSSDPDVPRPLEGLHFSWHCTTNPGNYAGGQITMTNKEVCHPEQSSLNWPRASSPVLTLPPETLKGDGVYYFRMVIKKDYRTAFSDKMVHVLPGSRPVAHISCIENCDSTFVLSDRFSLFLNCMTCGSRDIYNWSILSPSGHELPFDWTWQTVTGRNSAYLSVKAFAFRNFLEGKFWVSVYLTSWSGLTLDFRHPFVINHGPQIGECKINPTKGIAIITKFVVECSDSKDKPTPLTYKIIVSDLDGVGEISSVRENTLGAILYLGASSTAPPSFLPVGVLANRYALKIYAQVYDSLGVFSQLTLSATVQAPADENTPKTVLHHLLNFTMGPTSLLSSLFQKQDWLPAGYLMYVVASVLNNMKTEPSLQNHKAHLREYLVNQSFVLPVSTLDEVSQVVMVIAKLTQKTSEFTRVAQKRATERIWQANQALQEYQQKDKRFRSEQIEIVSTGILMSLSNILKLTSPYDVFEDPFHVVESLSDTILAKKIPGSETTVLRTSNFNMYVQKVEKQNVNQAFRNEKLCPNCLHATLNVSRVPSLPAKAPVSLMFCEFADNPFPWLSYPENTSTEVVGFRMSGAMENGSVVEITPDVAEVYFVRKNPTFTTFNLTVGPSNEVGGSSKKTAGGVSFEVDSSAVREVLVHIVTEVTVLFQVLVYAGSRVTPSDLIATFLVPQDVPPVVNQTGLFDPACAVREARVVCLPSSLLQIIAQRGHSLRCTISVILQAPRFVLEPSDKLVRLSLFTVHCLDMYGIQNDWREDTCVLGEKTTWDKVHCVCSNIVRHRQQLSSIRLAYLHLHTHFVTAKVIVIPNPVDLQLKVIQNLNQNPVTLLAVLFIMFIYMVLAFWALHRDEMDQFLRDRVIILPDNDPYDNICYLVTIFTGSRWGSGTRADVFVQLRGTENTSEVHCLSHPHFTTLYRGSINTFLLTTKSDLGDIHSIRVWHNNEGRAPSWYLSRIKVENLFSRNIWLFVCRMWLSVDTTLGRTFRVIHPDEPLRRKDFFLIDMCDKLGKNHMWFSVFSGGVPKSFNRLQRLSCCLAVLLSSLVCNIMFFNVNRQEQTMSREGRYIRSMMIGIESVLITIPVQLLITFFFTCSQKRSQVSLDEVVPQKHPLMSEENGHWEDRLGRWHACESAKEAAKPTSKKKPELPEHSLQQTSTTPHQSKKAKKNPKTLKKNTNFNNSNVEGNQDASSRRSSTQMDSEHFKKKPWLVLPWWCVYIAWFLVFTTSGISSFFIVFYGLTYGYDKSVEWLFASVCSFCQSVFLVQPSKIALLSGVRTNKPKYCKNLSWSSKYHYTEIRMHQVKMRPEEREQLHQQIIRIRGSRMYQPLSGDEIRIFQRKKRIGRRALLFLSYILTHFIFLALLLLLIILLHHNDSFYYNQFIGDQFSVGLSAVRKLEDIYRWLNSVLLPLIHNDLKPTFLLDSSSKILGLPLMRQVRAKSRKKKCLPAKNFVQNNTAGEIYCHPKYGTDPEDTENYSSFWKRGGMLPTDNNTSGFVYKPPGKEWVYYTYGVLHTYGSGGYAFYFFPERQQFNSTLRLKGLQGSSWLDEKTWAVILELTTFNPDANLFCSISVVFEVSQLGTINASVSVHSFSLADFNRETSAEIYLYVAILIFFLAYIVDEGYIITQERASYVRSVYNLLNFALKCIFTVLIALFFKKHVLATGIIQFYLSDPVNFIPFHAVSQVDHILRIILAFLLFLTILKTLRYSRFFYDVRLAQKAIQAALPGICHMAIVVSVYFFAYMAFGYLVFGQHEWNYSSLVHATQTIFSYCVSAFQNTEFSSHRVLGVLFLLSFMLVMICILINLFQAVILSAYEEMKQPVYEEPSDEVEAITYLCSKLRTMFSFLTSPSREDRKDSDEPDFFDEMLYGQPEKNSHRYLGLKTRNINGKKMVYLVV</sequence>
<evidence type="ECO:0000256" key="18">
    <source>
        <dbReference type="PROSITE-ProRule" id="PRU00152"/>
    </source>
</evidence>
<dbReference type="InterPro" id="IPR001024">
    <property type="entry name" value="PLAT/LH2_dom"/>
</dbReference>
<dbReference type="KEGG" id="ccan:109699754"/>
<evidence type="ECO:0000256" key="9">
    <source>
        <dbReference type="ARBA" id="ARBA00023180"/>
    </source>
</evidence>
<feature type="compositionally biased region" description="Basic and acidic residues" evidence="19">
    <location>
        <begin position="1398"/>
        <end position="1412"/>
    </location>
</feature>
<dbReference type="PANTHER" id="PTHR10877:SF185">
    <property type="entry name" value="POLYCYSTIN FAMILY RECEPTOR FOR EGG JELLY"/>
    <property type="match status" value="1"/>
</dbReference>
<evidence type="ECO:0000256" key="4">
    <source>
        <dbReference type="ARBA" id="ARBA00022475"/>
    </source>
</evidence>
<evidence type="ECO:0000313" key="24">
    <source>
        <dbReference type="Proteomes" id="UP001732720"/>
    </source>
</evidence>
<name>A0A8B7WDN8_CASCN</name>
<feature type="transmembrane region" description="Helical" evidence="20">
    <location>
        <begin position="1939"/>
        <end position="1965"/>
    </location>
</feature>
<dbReference type="GO" id="GO:0005509">
    <property type="term" value="F:calcium ion binding"/>
    <property type="evidence" value="ECO:0007669"/>
    <property type="project" value="InterPro"/>
</dbReference>
<dbReference type="InterPro" id="IPR002859">
    <property type="entry name" value="PKD/REJ-like"/>
</dbReference>
<evidence type="ECO:0000256" key="8">
    <source>
        <dbReference type="ARBA" id="ARBA00023136"/>
    </source>
</evidence>
<keyword evidence="24" id="KW-1185">Reference proteome</keyword>
<evidence type="ECO:0000256" key="2">
    <source>
        <dbReference type="ARBA" id="ARBA00004651"/>
    </source>
</evidence>
<feature type="region of interest" description="Disordered" evidence="19">
    <location>
        <begin position="42"/>
        <end position="116"/>
    </location>
</feature>
<evidence type="ECO:0000256" key="6">
    <source>
        <dbReference type="ARBA" id="ARBA00022729"/>
    </source>
</evidence>
<dbReference type="PRINTS" id="PR01433">
    <property type="entry name" value="POLYCYSTIN2"/>
</dbReference>
<dbReference type="Gene3D" id="1.10.287.70">
    <property type="match status" value="1"/>
</dbReference>
<dbReference type="GeneID" id="109699754"/>
<feature type="region of interest" description="Disordered" evidence="19">
    <location>
        <begin position="1398"/>
        <end position="1460"/>
    </location>
</feature>
<evidence type="ECO:0000256" key="10">
    <source>
        <dbReference type="ARBA" id="ARBA00023242"/>
    </source>
</evidence>
<dbReference type="CDD" id="cd01752">
    <property type="entry name" value="PLAT_polycystin"/>
    <property type="match status" value="1"/>
</dbReference>
<feature type="domain" description="PLAT" evidence="22">
    <location>
        <begin position="1136"/>
        <end position="1253"/>
    </location>
</feature>